<feature type="compositionally biased region" description="Polar residues" evidence="5">
    <location>
        <begin position="292"/>
        <end position="307"/>
    </location>
</feature>
<dbReference type="PANTHER" id="PTHR13976">
    <property type="entry name" value="HETEROGENEOUS NUCLEAR RIBONUCLEOPROTEIN-RELATED"/>
    <property type="match status" value="1"/>
</dbReference>
<feature type="region of interest" description="Disordered" evidence="5">
    <location>
        <begin position="505"/>
        <end position="531"/>
    </location>
</feature>
<feature type="domain" description="C3H1-type" evidence="7">
    <location>
        <begin position="389"/>
        <end position="418"/>
    </location>
</feature>
<evidence type="ECO:0008006" key="10">
    <source>
        <dbReference type="Google" id="ProtNLM"/>
    </source>
</evidence>
<dbReference type="CDD" id="cd12254">
    <property type="entry name" value="RRM_hnRNPH_ESRPs_RBM12_like"/>
    <property type="match status" value="1"/>
</dbReference>
<feature type="region of interest" description="Disordered" evidence="5">
    <location>
        <begin position="587"/>
        <end position="638"/>
    </location>
</feature>
<feature type="compositionally biased region" description="Polar residues" evidence="5">
    <location>
        <begin position="517"/>
        <end position="531"/>
    </location>
</feature>
<dbReference type="Pfam" id="PF00076">
    <property type="entry name" value="RRM_1"/>
    <property type="match status" value="1"/>
</dbReference>
<dbReference type="InterPro" id="IPR000504">
    <property type="entry name" value="RRM_dom"/>
</dbReference>
<organism evidence="8 9">
    <name type="scientific">Orbilia brochopaga</name>
    <dbReference type="NCBI Taxonomy" id="3140254"/>
    <lineage>
        <taxon>Eukaryota</taxon>
        <taxon>Fungi</taxon>
        <taxon>Dikarya</taxon>
        <taxon>Ascomycota</taxon>
        <taxon>Pezizomycotina</taxon>
        <taxon>Orbiliomycetes</taxon>
        <taxon>Orbiliales</taxon>
        <taxon>Orbiliaceae</taxon>
        <taxon>Orbilia</taxon>
    </lineage>
</organism>
<evidence type="ECO:0000256" key="3">
    <source>
        <dbReference type="PROSITE-ProRule" id="PRU00176"/>
    </source>
</evidence>
<evidence type="ECO:0000256" key="5">
    <source>
        <dbReference type="SAM" id="MobiDB-lite"/>
    </source>
</evidence>
<dbReference type="Proteomes" id="UP001375240">
    <property type="component" value="Unassembled WGS sequence"/>
</dbReference>
<feature type="region of interest" description="Disordered" evidence="5">
    <location>
        <begin position="280"/>
        <end position="307"/>
    </location>
</feature>
<dbReference type="AlphaFoldDB" id="A0AAV9TZR9"/>
<dbReference type="InterPro" id="IPR012677">
    <property type="entry name" value="Nucleotide-bd_a/b_plait_sf"/>
</dbReference>
<comment type="caution">
    <text evidence="8">The sequence shown here is derived from an EMBL/GenBank/DDBJ whole genome shotgun (WGS) entry which is preliminary data.</text>
</comment>
<reference evidence="8 9" key="1">
    <citation type="submission" date="2019-10" db="EMBL/GenBank/DDBJ databases">
        <authorList>
            <person name="Palmer J.M."/>
        </authorList>
    </citation>
    <scope>NUCLEOTIDE SEQUENCE [LARGE SCALE GENOMIC DNA]</scope>
    <source>
        <strain evidence="8 9">TWF696</strain>
    </source>
</reference>
<keyword evidence="4" id="KW-0863">Zinc-finger</keyword>
<dbReference type="InterPro" id="IPR035979">
    <property type="entry name" value="RBD_domain_sf"/>
</dbReference>
<feature type="zinc finger region" description="C3H1-type" evidence="4">
    <location>
        <begin position="389"/>
        <end position="418"/>
    </location>
</feature>
<feature type="compositionally biased region" description="Basic and acidic residues" evidence="5">
    <location>
        <begin position="189"/>
        <end position="203"/>
    </location>
</feature>
<keyword evidence="2 3" id="KW-0694">RNA-binding</keyword>
<feature type="domain" description="RRM" evidence="6">
    <location>
        <begin position="106"/>
        <end position="182"/>
    </location>
</feature>
<dbReference type="InterPro" id="IPR050666">
    <property type="entry name" value="ESRP"/>
</dbReference>
<protein>
    <recommendedName>
        <fullName evidence="10">C3H1-type domain-containing protein</fullName>
    </recommendedName>
</protein>
<evidence type="ECO:0000256" key="1">
    <source>
        <dbReference type="ARBA" id="ARBA00022737"/>
    </source>
</evidence>
<dbReference type="InterPro" id="IPR000571">
    <property type="entry name" value="Znf_CCCH"/>
</dbReference>
<evidence type="ECO:0000313" key="9">
    <source>
        <dbReference type="Proteomes" id="UP001375240"/>
    </source>
</evidence>
<keyword evidence="1" id="KW-0677">Repeat</keyword>
<feature type="region of interest" description="Disordered" evidence="5">
    <location>
        <begin position="181"/>
        <end position="203"/>
    </location>
</feature>
<evidence type="ECO:0000259" key="7">
    <source>
        <dbReference type="PROSITE" id="PS50103"/>
    </source>
</evidence>
<sequence length="638" mass="70024">MFPVPFNSSNVYAARDQLSTGSGPSFISAAHGRLDTSKTRPVNKTSRFASLFQQAEASTDAAVKATDEIQTEPKPQDVPRYRAPKNGKGVKAPPTPPVASYDPNPKRINMENVPYSARNQDISNFFKNFKLESIEIPKRSDGTRKGVAYVILASEADVKIAISQLHHAMMKGRRIRLVQPKVSVNQRRNQPDSEKEVKEEKPVPLPAKEERIIPVPVSHPDPTQNPLADHKPSLRTEIFNLVCQFIVHGGKTPEEIFSIVTFNDEEKMMVRDCYYKHKHAQQEEMDRRNRLHTQSWGSSRTLPGQSSPEYQVHLQGNKTSARNVGPVNNAAPHGVLDSATALRLYGPKYFKENFPQSEPPIHNTNVPARGRHFQENPFHRQNAVVPTQPGVKTHCAYFLRTGHCDFAQQGCRFSHELPPGGLAELLGPAGRGRSGSHAANGGVLGQSRNGPGGNHVTEPAKKRQPFANVTAGQVQGIKISANPYLALSDQSQTSTDVQQVYPSPVISNVGPKIPGPRTSTETSEIKVTNKGPGTSASFYDTATKASGKLPTTGTRAIDATVRARGIVNTHVDPVRQRVLSHINYNRPPQDKVWRQSSSWRDGLKDMSRSATGTDGAADDEDSSSDLISLSSDDDDYSE</sequence>
<feature type="region of interest" description="Disordered" evidence="5">
    <location>
        <begin position="430"/>
        <end position="459"/>
    </location>
</feature>
<dbReference type="PROSITE" id="PS50102">
    <property type="entry name" value="RRM"/>
    <property type="match status" value="1"/>
</dbReference>
<evidence type="ECO:0000256" key="4">
    <source>
        <dbReference type="PROSITE-ProRule" id="PRU00723"/>
    </source>
</evidence>
<dbReference type="SUPFAM" id="SSF54928">
    <property type="entry name" value="RNA-binding domain, RBD"/>
    <property type="match status" value="1"/>
</dbReference>
<accession>A0AAV9TZR9</accession>
<dbReference type="GO" id="GO:0008270">
    <property type="term" value="F:zinc ion binding"/>
    <property type="evidence" value="ECO:0007669"/>
    <property type="project" value="UniProtKB-KW"/>
</dbReference>
<gene>
    <name evidence="8" type="ORF">TWF696_003600</name>
</gene>
<feature type="region of interest" description="Disordered" evidence="5">
    <location>
        <begin position="65"/>
        <end position="106"/>
    </location>
</feature>
<keyword evidence="9" id="KW-1185">Reference proteome</keyword>
<evidence type="ECO:0000259" key="6">
    <source>
        <dbReference type="PROSITE" id="PS50102"/>
    </source>
</evidence>
<dbReference type="SMART" id="SM00360">
    <property type="entry name" value="RRM"/>
    <property type="match status" value="1"/>
</dbReference>
<dbReference type="PROSITE" id="PS50103">
    <property type="entry name" value="ZF_C3H1"/>
    <property type="match status" value="1"/>
</dbReference>
<dbReference type="GO" id="GO:0003723">
    <property type="term" value="F:RNA binding"/>
    <property type="evidence" value="ECO:0007669"/>
    <property type="project" value="UniProtKB-UniRule"/>
</dbReference>
<dbReference type="EMBL" id="JAVHNQ010000019">
    <property type="protein sequence ID" value="KAK6329734.1"/>
    <property type="molecule type" value="Genomic_DNA"/>
</dbReference>
<evidence type="ECO:0000313" key="8">
    <source>
        <dbReference type="EMBL" id="KAK6329734.1"/>
    </source>
</evidence>
<proteinExistence type="predicted"/>
<name>A0AAV9TZR9_9PEZI</name>
<evidence type="ECO:0000256" key="2">
    <source>
        <dbReference type="ARBA" id="ARBA00022884"/>
    </source>
</evidence>
<keyword evidence="4" id="KW-0479">Metal-binding</keyword>
<dbReference type="Gene3D" id="3.30.70.330">
    <property type="match status" value="1"/>
</dbReference>
<keyword evidence="4" id="KW-0862">Zinc</keyword>